<evidence type="ECO:0008006" key="4">
    <source>
        <dbReference type="Google" id="ProtNLM"/>
    </source>
</evidence>
<sequence>MLPLVPSIFLHFIFIFFVVVHGSKNDSIYEILKLHGLPTGLLPKGITRFEYDDTGRFEVHLDQACNAKFESEFHYDINVSGTLSYGKIMELSGILAQDLFLWFPVKGIWVDVPSSGLIYFDILFVYKQYPLSFFETPKDCLAISNSESGDSIRDGKLLAEAISKVQFAVNLRYLDMNPVKKILGGTRCRKVDKASCAIAQSVYIQAHFGGPFPPPLVVYMPTPVGSCPYGDGQWGEIGRLGKYFFDDSHCWLALWRWEHLLQ</sequence>
<feature type="chain" id="PRO_5029666842" description="DUF538 domain-containing protein" evidence="1">
    <location>
        <begin position="23"/>
        <end position="262"/>
    </location>
</feature>
<dbReference type="EMBL" id="JABEZZ010000007">
    <property type="protein sequence ID" value="MBA0590135.1"/>
    <property type="molecule type" value="Genomic_DNA"/>
</dbReference>
<comment type="caution">
    <text evidence="2">The sequence shown here is derived from an EMBL/GenBank/DDBJ whole genome shotgun (WGS) entry which is preliminary data.</text>
</comment>
<gene>
    <name evidence="2" type="ORF">Gorai_018852</name>
</gene>
<feature type="signal peptide" evidence="1">
    <location>
        <begin position="1"/>
        <end position="22"/>
    </location>
</feature>
<dbReference type="Proteomes" id="UP000593578">
    <property type="component" value="Unassembled WGS sequence"/>
</dbReference>
<dbReference type="AlphaFoldDB" id="A0A7J8PLI1"/>
<organism evidence="2 3">
    <name type="scientific">Gossypium raimondii</name>
    <name type="common">Peruvian cotton</name>
    <name type="synonym">Gossypium klotzschianum subsp. raimondii</name>
    <dbReference type="NCBI Taxonomy" id="29730"/>
    <lineage>
        <taxon>Eukaryota</taxon>
        <taxon>Viridiplantae</taxon>
        <taxon>Streptophyta</taxon>
        <taxon>Embryophyta</taxon>
        <taxon>Tracheophyta</taxon>
        <taxon>Spermatophyta</taxon>
        <taxon>Magnoliopsida</taxon>
        <taxon>eudicotyledons</taxon>
        <taxon>Gunneridae</taxon>
        <taxon>Pentapetalae</taxon>
        <taxon>rosids</taxon>
        <taxon>malvids</taxon>
        <taxon>Malvales</taxon>
        <taxon>Malvaceae</taxon>
        <taxon>Malvoideae</taxon>
        <taxon>Gossypium</taxon>
    </lineage>
</organism>
<dbReference type="FunFam" id="2.30.240.10:FF:000002">
    <property type="entry name" value="Uncharacterized protein At3g07460"/>
    <property type="match status" value="1"/>
</dbReference>
<evidence type="ECO:0000313" key="2">
    <source>
        <dbReference type="EMBL" id="MBA0590135.1"/>
    </source>
</evidence>
<evidence type="ECO:0000313" key="3">
    <source>
        <dbReference type="Proteomes" id="UP000593578"/>
    </source>
</evidence>
<dbReference type="Pfam" id="PF04398">
    <property type="entry name" value="DUF538"/>
    <property type="match status" value="1"/>
</dbReference>
<dbReference type="SUPFAM" id="SSF141562">
    <property type="entry name" value="At5g01610-like"/>
    <property type="match status" value="1"/>
</dbReference>
<reference evidence="2 3" key="1">
    <citation type="journal article" date="2019" name="Genome Biol. Evol.">
        <title>Insights into the evolution of the New World diploid cottons (Gossypium, subgenus Houzingenia) based on genome sequencing.</title>
        <authorList>
            <person name="Grover C.E."/>
            <person name="Arick M.A. 2nd"/>
            <person name="Thrash A."/>
            <person name="Conover J.L."/>
            <person name="Sanders W.S."/>
            <person name="Peterson D.G."/>
            <person name="Frelichowski J.E."/>
            <person name="Scheffler J.A."/>
            <person name="Scheffler B.E."/>
            <person name="Wendel J.F."/>
        </authorList>
    </citation>
    <scope>NUCLEOTIDE SEQUENCE [LARGE SCALE GENOMIC DNA]</scope>
    <source>
        <strain evidence="2">8</strain>
        <tissue evidence="2">Leaf</tissue>
    </source>
</reference>
<protein>
    <recommendedName>
        <fullName evidence="4">DUF538 domain-containing protein</fullName>
    </recommendedName>
</protein>
<dbReference type="PANTHER" id="PTHR31676">
    <property type="entry name" value="T31J12.3 PROTEIN-RELATED"/>
    <property type="match status" value="1"/>
</dbReference>
<dbReference type="InterPro" id="IPR036758">
    <property type="entry name" value="At5g01610-like"/>
</dbReference>
<dbReference type="InterPro" id="IPR007493">
    <property type="entry name" value="DUF538"/>
</dbReference>
<feature type="non-terminal residue" evidence="2">
    <location>
        <position position="1"/>
    </location>
</feature>
<name>A0A7J8PLI1_GOSRA</name>
<dbReference type="PANTHER" id="PTHR31676:SF110">
    <property type="entry name" value="TRANSMEMBRANE PROTEIN"/>
    <property type="match status" value="1"/>
</dbReference>
<proteinExistence type="predicted"/>
<keyword evidence="1" id="KW-0732">Signal</keyword>
<accession>A0A7J8PLI1</accession>
<dbReference type="Gene3D" id="2.30.240.10">
    <property type="entry name" value="At5g01610-like"/>
    <property type="match status" value="1"/>
</dbReference>
<evidence type="ECO:0000256" key="1">
    <source>
        <dbReference type="SAM" id="SignalP"/>
    </source>
</evidence>